<dbReference type="AlphaFoldDB" id="A0AAV1IFN0"/>
<protein>
    <submittedName>
        <fullName evidence="1">Uncharacterized protein</fullName>
    </submittedName>
</protein>
<comment type="caution">
    <text evidence="1">The sequence shown here is derived from an EMBL/GenBank/DDBJ whole genome shotgun (WGS) entry which is preliminary data.</text>
</comment>
<evidence type="ECO:0000313" key="1">
    <source>
        <dbReference type="EMBL" id="CAK0784992.1"/>
    </source>
</evidence>
<organism evidence="1 2">
    <name type="scientific">Coccomyxa viridis</name>
    <dbReference type="NCBI Taxonomy" id="1274662"/>
    <lineage>
        <taxon>Eukaryota</taxon>
        <taxon>Viridiplantae</taxon>
        <taxon>Chlorophyta</taxon>
        <taxon>core chlorophytes</taxon>
        <taxon>Trebouxiophyceae</taxon>
        <taxon>Trebouxiophyceae incertae sedis</taxon>
        <taxon>Coccomyxaceae</taxon>
        <taxon>Coccomyxa</taxon>
    </lineage>
</organism>
<gene>
    <name evidence="1" type="ORF">CVIRNUC_008197</name>
</gene>
<evidence type="ECO:0000313" key="2">
    <source>
        <dbReference type="Proteomes" id="UP001314263"/>
    </source>
</evidence>
<accession>A0AAV1IFN0</accession>
<keyword evidence="2" id="KW-1185">Reference proteome</keyword>
<proteinExistence type="predicted"/>
<dbReference type="Proteomes" id="UP001314263">
    <property type="component" value="Unassembled WGS sequence"/>
</dbReference>
<name>A0AAV1IFN0_9CHLO</name>
<reference evidence="1 2" key="1">
    <citation type="submission" date="2023-10" db="EMBL/GenBank/DDBJ databases">
        <authorList>
            <person name="Maclean D."/>
            <person name="Macfadyen A."/>
        </authorList>
    </citation>
    <scope>NUCLEOTIDE SEQUENCE [LARGE SCALE GENOMIC DNA]</scope>
</reference>
<sequence>MCRHRAEGSISAQNVSFSQWMLGVGLGTHLTGRDACNHHANSLQNLWLKAIVRKTVQSTSSIALQGSRQSSQGLGNAVLCNGEQQRQRGNMHSMANIGDSGAHVLRAAVGRETPVHETPRGCHMYSTSAE</sequence>
<dbReference type="EMBL" id="CAUYUE010000011">
    <property type="protein sequence ID" value="CAK0784992.1"/>
    <property type="molecule type" value="Genomic_DNA"/>
</dbReference>